<gene>
    <name evidence="4" type="ORF">SAMN05428983_4573</name>
</gene>
<evidence type="ECO:0000259" key="3">
    <source>
        <dbReference type="Pfam" id="PF01408"/>
    </source>
</evidence>
<dbReference type="PANTHER" id="PTHR22604:SF105">
    <property type="entry name" value="TRANS-1,2-DIHYDROBENZENE-1,2-DIOL DEHYDROGENASE"/>
    <property type="match status" value="1"/>
</dbReference>
<evidence type="ECO:0000256" key="2">
    <source>
        <dbReference type="ARBA" id="ARBA00023002"/>
    </source>
</evidence>
<evidence type="ECO:0000313" key="5">
    <source>
        <dbReference type="Proteomes" id="UP000198917"/>
    </source>
</evidence>
<protein>
    <submittedName>
        <fullName evidence="4">Predicted dehydrogenase</fullName>
    </submittedName>
</protein>
<dbReference type="SUPFAM" id="SSF55347">
    <property type="entry name" value="Glyceraldehyde-3-phosphate dehydrogenase-like, C-terminal domain"/>
    <property type="match status" value="1"/>
</dbReference>
<evidence type="ECO:0000256" key="1">
    <source>
        <dbReference type="ARBA" id="ARBA00010928"/>
    </source>
</evidence>
<dbReference type="Gene3D" id="3.40.50.720">
    <property type="entry name" value="NAD(P)-binding Rossmann-like Domain"/>
    <property type="match status" value="1"/>
</dbReference>
<comment type="similarity">
    <text evidence="1">Belongs to the Gfo/Idh/MocA family.</text>
</comment>
<sequence>MPKTPDIRWGIIGPGWIAELFAEDLARTPGARCVAVASRDLGRARAFAERHGIAKAYGDYAAIAADPQVDIVYIATPHSHHHAHARMMLEGGKPVLVEKPFAMNAAEAADIVTLARSRGLFAMDAMWTLCNPLFRRLAGAIAAGDIGTPRAFSALIGPMGAVKGHRIEDPDLGGSFTLECMVYPMNILAGLAPNLTTGAQVNASALLTERGVDSGSAIQLTNADGYATMAGGFVLGAKGGGSSSFQLIGDDGWIAVTDNLFNPGRALISARGREMEEVTEPSSTERYRFEIEEAGRCLRAGKCESELVSHDLTLGVMQLLDRAMIQTRGGILP</sequence>
<accession>A0A7Z7BRP9</accession>
<comment type="caution">
    <text evidence="4">The sequence shown here is derived from an EMBL/GenBank/DDBJ whole genome shotgun (WGS) entry which is preliminary data.</text>
</comment>
<organism evidence="4 5">
    <name type="scientific">Agrobacterium fabrum</name>
    <dbReference type="NCBI Taxonomy" id="1176649"/>
    <lineage>
        <taxon>Bacteria</taxon>
        <taxon>Pseudomonadati</taxon>
        <taxon>Pseudomonadota</taxon>
        <taxon>Alphaproteobacteria</taxon>
        <taxon>Hyphomicrobiales</taxon>
        <taxon>Rhizobiaceae</taxon>
        <taxon>Rhizobium/Agrobacterium group</taxon>
        <taxon>Agrobacterium</taxon>
        <taxon>Agrobacterium tumefaciens complex</taxon>
    </lineage>
</organism>
<dbReference type="InterPro" id="IPR036291">
    <property type="entry name" value="NAD(P)-bd_dom_sf"/>
</dbReference>
<feature type="domain" description="Gfo/Idh/MocA-like oxidoreductase N-terminal" evidence="3">
    <location>
        <begin position="7"/>
        <end position="120"/>
    </location>
</feature>
<dbReference type="EMBL" id="FNEW01000007">
    <property type="protein sequence ID" value="SDK32376.1"/>
    <property type="molecule type" value="Genomic_DNA"/>
</dbReference>
<dbReference type="SUPFAM" id="SSF51735">
    <property type="entry name" value="NAD(P)-binding Rossmann-fold domains"/>
    <property type="match status" value="1"/>
</dbReference>
<proteinExistence type="inferred from homology"/>
<dbReference type="GO" id="GO:0016491">
    <property type="term" value="F:oxidoreductase activity"/>
    <property type="evidence" value="ECO:0007669"/>
    <property type="project" value="UniProtKB-KW"/>
</dbReference>
<evidence type="ECO:0000313" key="4">
    <source>
        <dbReference type="EMBL" id="SDK32376.1"/>
    </source>
</evidence>
<dbReference type="RefSeq" id="WP_092734468.1">
    <property type="nucleotide sequence ID" value="NZ_FNEW01000007.1"/>
</dbReference>
<dbReference type="Proteomes" id="UP000198917">
    <property type="component" value="Unassembled WGS sequence"/>
</dbReference>
<dbReference type="GO" id="GO:0000166">
    <property type="term" value="F:nucleotide binding"/>
    <property type="evidence" value="ECO:0007669"/>
    <property type="project" value="InterPro"/>
</dbReference>
<dbReference type="Pfam" id="PF01408">
    <property type="entry name" value="GFO_IDH_MocA"/>
    <property type="match status" value="1"/>
</dbReference>
<dbReference type="PANTHER" id="PTHR22604">
    <property type="entry name" value="OXIDOREDUCTASES"/>
    <property type="match status" value="1"/>
</dbReference>
<dbReference type="Gene3D" id="3.30.360.10">
    <property type="entry name" value="Dihydrodipicolinate Reductase, domain 2"/>
    <property type="match status" value="1"/>
</dbReference>
<reference evidence="4 5" key="1">
    <citation type="submission" date="2016-10" db="EMBL/GenBank/DDBJ databases">
        <authorList>
            <person name="Varghese N."/>
            <person name="Submissions S."/>
        </authorList>
    </citation>
    <scope>NUCLEOTIDE SEQUENCE [LARGE SCALE GENOMIC DNA]</scope>
    <source>
        <strain evidence="4 5">PDC82</strain>
    </source>
</reference>
<dbReference type="InterPro" id="IPR000683">
    <property type="entry name" value="Gfo/Idh/MocA-like_OxRdtase_N"/>
</dbReference>
<dbReference type="AlphaFoldDB" id="A0A7Z7BRP9"/>
<keyword evidence="2" id="KW-0560">Oxidoreductase</keyword>
<dbReference type="InterPro" id="IPR050984">
    <property type="entry name" value="Gfo/Idh/MocA_domain"/>
</dbReference>
<name>A0A7Z7BRP9_9HYPH</name>